<gene>
    <name evidence="2" type="ORF">SAMN04490355_106023</name>
</gene>
<dbReference type="InterPro" id="IPR041657">
    <property type="entry name" value="HTH_17"/>
</dbReference>
<sequence length="75" mass="8608">MPIKSPFLNVKETAEYLNIPLSRAAWAVGGIKFPAIQFGSHWRIHKEKLDEWVKENPAFLAELRAPLRGREQHGD</sequence>
<accession>A0A1I4PB11</accession>
<evidence type="ECO:0000259" key="1">
    <source>
        <dbReference type="Pfam" id="PF12728"/>
    </source>
</evidence>
<dbReference type="InterPro" id="IPR010093">
    <property type="entry name" value="SinI_DNA-bd"/>
</dbReference>
<dbReference type="EMBL" id="FOTS01000060">
    <property type="protein sequence ID" value="SFM24727.1"/>
    <property type="molecule type" value="Genomic_DNA"/>
</dbReference>
<organism evidence="2 3">
    <name type="scientific">Pelosinus propionicus DSM 13327</name>
    <dbReference type="NCBI Taxonomy" id="1123291"/>
    <lineage>
        <taxon>Bacteria</taxon>
        <taxon>Bacillati</taxon>
        <taxon>Bacillota</taxon>
        <taxon>Negativicutes</taxon>
        <taxon>Selenomonadales</taxon>
        <taxon>Sporomusaceae</taxon>
        <taxon>Pelosinus</taxon>
    </lineage>
</organism>
<dbReference type="OrthoDB" id="2166477at2"/>
<dbReference type="STRING" id="1123291.SAMN04490355_106023"/>
<dbReference type="NCBIfam" id="TIGR01764">
    <property type="entry name" value="excise"/>
    <property type="match status" value="1"/>
</dbReference>
<keyword evidence="3" id="KW-1185">Reference proteome</keyword>
<name>A0A1I4PB11_9FIRM</name>
<dbReference type="AlphaFoldDB" id="A0A1I4PB11"/>
<dbReference type="RefSeq" id="WP_090943083.1">
    <property type="nucleotide sequence ID" value="NZ_FOTS01000060.1"/>
</dbReference>
<protein>
    <submittedName>
        <fullName evidence="2">DNA binding domain-containing protein, excisionase family</fullName>
    </submittedName>
</protein>
<dbReference type="GO" id="GO:0003677">
    <property type="term" value="F:DNA binding"/>
    <property type="evidence" value="ECO:0007669"/>
    <property type="project" value="InterPro"/>
</dbReference>
<reference evidence="3" key="1">
    <citation type="submission" date="2016-10" db="EMBL/GenBank/DDBJ databases">
        <authorList>
            <person name="Varghese N."/>
            <person name="Submissions S."/>
        </authorList>
    </citation>
    <scope>NUCLEOTIDE SEQUENCE [LARGE SCALE GENOMIC DNA]</scope>
    <source>
        <strain evidence="3">DSM 13327</strain>
    </source>
</reference>
<feature type="domain" description="Helix-turn-helix" evidence="1">
    <location>
        <begin position="7"/>
        <end position="56"/>
    </location>
</feature>
<evidence type="ECO:0000313" key="3">
    <source>
        <dbReference type="Proteomes" id="UP000199520"/>
    </source>
</evidence>
<evidence type="ECO:0000313" key="2">
    <source>
        <dbReference type="EMBL" id="SFM24727.1"/>
    </source>
</evidence>
<dbReference type="Proteomes" id="UP000199520">
    <property type="component" value="Unassembled WGS sequence"/>
</dbReference>
<dbReference type="Pfam" id="PF12728">
    <property type="entry name" value="HTH_17"/>
    <property type="match status" value="1"/>
</dbReference>
<proteinExistence type="predicted"/>